<organism evidence="3">
    <name type="scientific">marine sediment metagenome</name>
    <dbReference type="NCBI Taxonomy" id="412755"/>
    <lineage>
        <taxon>unclassified sequences</taxon>
        <taxon>metagenomes</taxon>
        <taxon>ecological metagenomes</taxon>
    </lineage>
</organism>
<dbReference type="PRINTS" id="PR00081">
    <property type="entry name" value="GDHRDH"/>
</dbReference>
<dbReference type="PRINTS" id="PR00080">
    <property type="entry name" value="SDRFAMILY"/>
</dbReference>
<feature type="non-terminal residue" evidence="3">
    <location>
        <position position="1"/>
    </location>
</feature>
<dbReference type="AlphaFoldDB" id="X0YB72"/>
<dbReference type="EMBL" id="BARS01044243">
    <property type="protein sequence ID" value="GAG34106.1"/>
    <property type="molecule type" value="Genomic_DNA"/>
</dbReference>
<proteinExistence type="inferred from homology"/>
<dbReference type="PANTHER" id="PTHR42760:SF133">
    <property type="entry name" value="3-OXOACYL-[ACYL-CARRIER-PROTEIN] REDUCTASE"/>
    <property type="match status" value="1"/>
</dbReference>
<dbReference type="InterPro" id="IPR036291">
    <property type="entry name" value="NAD(P)-bd_dom_sf"/>
</dbReference>
<name>X0YB72_9ZZZZ</name>
<protein>
    <submittedName>
        <fullName evidence="3">Uncharacterized protein</fullName>
    </submittedName>
</protein>
<dbReference type="GO" id="GO:0016616">
    <property type="term" value="F:oxidoreductase activity, acting on the CH-OH group of donors, NAD or NADP as acceptor"/>
    <property type="evidence" value="ECO:0007669"/>
    <property type="project" value="TreeGrafter"/>
</dbReference>
<dbReference type="Pfam" id="PF13561">
    <property type="entry name" value="adh_short_C2"/>
    <property type="match status" value="1"/>
</dbReference>
<dbReference type="GO" id="GO:0006633">
    <property type="term" value="P:fatty acid biosynthetic process"/>
    <property type="evidence" value="ECO:0007669"/>
    <property type="project" value="TreeGrafter"/>
</dbReference>
<dbReference type="SUPFAM" id="SSF51735">
    <property type="entry name" value="NAD(P)-binding Rossmann-fold domains"/>
    <property type="match status" value="1"/>
</dbReference>
<dbReference type="PANTHER" id="PTHR42760">
    <property type="entry name" value="SHORT-CHAIN DEHYDROGENASES/REDUCTASES FAMILY MEMBER"/>
    <property type="match status" value="1"/>
</dbReference>
<accession>X0YB72</accession>
<sequence>LVTGATRGIGRATAVRLAQEGALVGVNYRATGDPSTTLEKIEEVGGKGFAVEADMRNPDQIVAMVEEVARRGGRFDYLVSNAAINPLMTWDETTVEDYDRIQETNLRGTWVVCQAAAKQMIKEGHGGAIVTVSSISAWVSARTQVVYCGTKAGIWMLTKALASVVGEHGIRVNCVLPGAIATDMSAELLGDPTTLRYYEERTPLRRIAEPEEVAGAIAFLLSDDASYCTSSELLVDGGFITNAEYL</sequence>
<evidence type="ECO:0000256" key="2">
    <source>
        <dbReference type="ARBA" id="ARBA00023002"/>
    </source>
</evidence>
<reference evidence="3" key="1">
    <citation type="journal article" date="2014" name="Front. Microbiol.">
        <title>High frequency of phylogenetically diverse reductive dehalogenase-homologous genes in deep subseafloor sedimentary metagenomes.</title>
        <authorList>
            <person name="Kawai M."/>
            <person name="Futagami T."/>
            <person name="Toyoda A."/>
            <person name="Takaki Y."/>
            <person name="Nishi S."/>
            <person name="Hori S."/>
            <person name="Arai W."/>
            <person name="Tsubouchi T."/>
            <person name="Morono Y."/>
            <person name="Uchiyama I."/>
            <person name="Ito T."/>
            <person name="Fujiyama A."/>
            <person name="Inagaki F."/>
            <person name="Takami H."/>
        </authorList>
    </citation>
    <scope>NUCLEOTIDE SEQUENCE</scope>
    <source>
        <strain evidence="3">Expedition CK06-06</strain>
    </source>
</reference>
<evidence type="ECO:0000256" key="1">
    <source>
        <dbReference type="ARBA" id="ARBA00006484"/>
    </source>
</evidence>
<dbReference type="GO" id="GO:0048038">
    <property type="term" value="F:quinone binding"/>
    <property type="evidence" value="ECO:0007669"/>
    <property type="project" value="TreeGrafter"/>
</dbReference>
<comment type="similarity">
    <text evidence="1">Belongs to the short-chain dehydrogenases/reductases (SDR) family.</text>
</comment>
<gene>
    <name evidence="3" type="ORF">S01H1_66881</name>
</gene>
<dbReference type="FunFam" id="3.40.50.720:FF:000084">
    <property type="entry name" value="Short-chain dehydrogenase reductase"/>
    <property type="match status" value="1"/>
</dbReference>
<dbReference type="PROSITE" id="PS00061">
    <property type="entry name" value="ADH_SHORT"/>
    <property type="match status" value="1"/>
</dbReference>
<comment type="caution">
    <text evidence="3">The sequence shown here is derived from an EMBL/GenBank/DDBJ whole genome shotgun (WGS) entry which is preliminary data.</text>
</comment>
<dbReference type="InterPro" id="IPR002347">
    <property type="entry name" value="SDR_fam"/>
</dbReference>
<dbReference type="Gene3D" id="3.40.50.720">
    <property type="entry name" value="NAD(P)-binding Rossmann-like Domain"/>
    <property type="match status" value="1"/>
</dbReference>
<dbReference type="InterPro" id="IPR020904">
    <property type="entry name" value="Sc_DH/Rdtase_CS"/>
</dbReference>
<keyword evidence="2" id="KW-0560">Oxidoreductase</keyword>
<dbReference type="CDD" id="cd05233">
    <property type="entry name" value="SDR_c"/>
    <property type="match status" value="1"/>
</dbReference>
<evidence type="ECO:0000313" key="3">
    <source>
        <dbReference type="EMBL" id="GAG34106.1"/>
    </source>
</evidence>